<keyword evidence="4" id="KW-1185">Reference proteome</keyword>
<accession>A0A7J8TEM0</accession>
<dbReference type="Gene3D" id="3.30.420.10">
    <property type="entry name" value="Ribonuclease H-like superfamily/Ribonuclease H"/>
    <property type="match status" value="1"/>
</dbReference>
<protein>
    <recommendedName>
        <fullName evidence="5">RNase H type-1 domain-containing protein</fullName>
    </recommendedName>
</protein>
<dbReference type="Proteomes" id="UP000593561">
    <property type="component" value="Unassembled WGS sequence"/>
</dbReference>
<dbReference type="AlphaFoldDB" id="A0A7J8TEM0"/>
<proteinExistence type="predicted"/>
<dbReference type="Pfam" id="PF13966">
    <property type="entry name" value="zf-RVT"/>
    <property type="match status" value="1"/>
</dbReference>
<reference evidence="3 4" key="1">
    <citation type="journal article" date="2019" name="Genome Biol. Evol.">
        <title>Insights into the evolution of the New World diploid cottons (Gossypium, subgenus Houzingenia) based on genome sequencing.</title>
        <authorList>
            <person name="Grover C.E."/>
            <person name="Arick M.A. 2nd"/>
            <person name="Thrash A."/>
            <person name="Conover J.L."/>
            <person name="Sanders W.S."/>
            <person name="Peterson D.G."/>
            <person name="Frelichowski J.E."/>
            <person name="Scheffler J.A."/>
            <person name="Scheffler B.E."/>
            <person name="Wendel J.F."/>
        </authorList>
    </citation>
    <scope>NUCLEOTIDE SEQUENCE [LARGE SCALE GENOMIC DNA]</scope>
    <source>
        <strain evidence="3">27</strain>
        <tissue evidence="3">Leaf</tissue>
    </source>
</reference>
<dbReference type="PANTHER" id="PTHR47074">
    <property type="entry name" value="BNAC02G40300D PROTEIN"/>
    <property type="match status" value="1"/>
</dbReference>
<gene>
    <name evidence="3" type="ORF">Godav_022100</name>
</gene>
<dbReference type="InterPro" id="IPR044730">
    <property type="entry name" value="RNase_H-like_dom_plant"/>
</dbReference>
<feature type="domain" description="Reverse transcriptase zinc-binding" evidence="2">
    <location>
        <begin position="269"/>
        <end position="340"/>
    </location>
</feature>
<name>A0A7J8TEM0_GOSDV</name>
<dbReference type="EMBL" id="JABFAC010246724">
    <property type="protein sequence ID" value="MBA0636627.1"/>
    <property type="molecule type" value="Genomic_DNA"/>
</dbReference>
<dbReference type="SUPFAM" id="SSF53098">
    <property type="entry name" value="Ribonuclease H-like"/>
    <property type="match status" value="1"/>
</dbReference>
<dbReference type="InterPro" id="IPR012337">
    <property type="entry name" value="RNaseH-like_sf"/>
</dbReference>
<evidence type="ECO:0000259" key="1">
    <source>
        <dbReference type="Pfam" id="PF13456"/>
    </source>
</evidence>
<dbReference type="CDD" id="cd06222">
    <property type="entry name" value="RNase_H_like"/>
    <property type="match status" value="1"/>
</dbReference>
<feature type="domain" description="RNase H type-1" evidence="1">
    <location>
        <begin position="442"/>
        <end position="563"/>
    </location>
</feature>
<dbReference type="GO" id="GO:0003676">
    <property type="term" value="F:nucleic acid binding"/>
    <property type="evidence" value="ECO:0007669"/>
    <property type="project" value="InterPro"/>
</dbReference>
<evidence type="ECO:0000259" key="2">
    <source>
        <dbReference type="Pfam" id="PF13966"/>
    </source>
</evidence>
<dbReference type="InterPro" id="IPR052929">
    <property type="entry name" value="RNase_H-like_EbsB-rel"/>
</dbReference>
<dbReference type="InterPro" id="IPR002156">
    <property type="entry name" value="RNaseH_domain"/>
</dbReference>
<organism evidence="3 4">
    <name type="scientific">Gossypium davidsonii</name>
    <name type="common">Davidson's cotton</name>
    <name type="synonym">Gossypium klotzschianum subsp. davidsonii</name>
    <dbReference type="NCBI Taxonomy" id="34287"/>
    <lineage>
        <taxon>Eukaryota</taxon>
        <taxon>Viridiplantae</taxon>
        <taxon>Streptophyta</taxon>
        <taxon>Embryophyta</taxon>
        <taxon>Tracheophyta</taxon>
        <taxon>Spermatophyta</taxon>
        <taxon>Magnoliopsida</taxon>
        <taxon>eudicotyledons</taxon>
        <taxon>Gunneridae</taxon>
        <taxon>Pentapetalae</taxon>
        <taxon>rosids</taxon>
        <taxon>malvids</taxon>
        <taxon>Malvales</taxon>
        <taxon>Malvaceae</taxon>
        <taxon>Malvoideae</taxon>
        <taxon>Gossypium</taxon>
    </lineage>
</organism>
<dbReference type="InterPro" id="IPR036397">
    <property type="entry name" value="RNaseH_sf"/>
</dbReference>
<evidence type="ECO:0000313" key="4">
    <source>
        <dbReference type="Proteomes" id="UP000593561"/>
    </source>
</evidence>
<dbReference type="Pfam" id="PF13456">
    <property type="entry name" value="RVT_3"/>
    <property type="match status" value="1"/>
</dbReference>
<dbReference type="GO" id="GO:0004523">
    <property type="term" value="F:RNA-DNA hybrid ribonuclease activity"/>
    <property type="evidence" value="ECO:0007669"/>
    <property type="project" value="InterPro"/>
</dbReference>
<evidence type="ECO:0000313" key="3">
    <source>
        <dbReference type="EMBL" id="MBA0636627.1"/>
    </source>
</evidence>
<sequence>MPRRGGQAVSIWLREETEKEKWNDMEIDGERRLRRSEEEGINRNELRGEGGALGRITRQVRIIKARDRINLRHLEEKEFEEEMEDLPVTSKRMESIRRQCGFTCGIDVAAVGTSGGLSLGWKEGGNVSLKNHCPIMVDTFGDERILGKEKHWHFHFDANWILNEEIEERITREWNSNNLDVLEKLKKVGTNLSTWAKKEKRRKEQRMKDLNGRLLKLGASDISDNIASISLVSSRLQDTLVWRGDNSGVYTAKCGYRWIITGEGTKLNNENTTTFFTKLWELKIPSKICILIWRIANGYIPTLHNLKARSLVLNTVCPVCQVEEESVEHLFRDCIFTQQVLRGLGVAVTTCNQETSWKNWLVKDFENQSIRDCKLRAITYWAIWHNRNKSYHEGVRETATEVVGFIKAYDIEISTTKERLESSCDGRILTWEPPDNDTIKINFDSSFNQSTNFSTTGIIARNKNGLIMAASTYPWKNIADPVMAEARACLQAVILAEEMGFQDVCFEGDALTIIRKLRATDEDKSCVRSLIKEIKEKGRRFRRLSFKHIPREANKVAHAMAKYGERYEHPRF</sequence>
<dbReference type="InterPro" id="IPR026960">
    <property type="entry name" value="RVT-Znf"/>
</dbReference>
<evidence type="ECO:0008006" key="5">
    <source>
        <dbReference type="Google" id="ProtNLM"/>
    </source>
</evidence>
<comment type="caution">
    <text evidence="3">The sequence shown here is derived from an EMBL/GenBank/DDBJ whole genome shotgun (WGS) entry which is preliminary data.</text>
</comment>
<feature type="non-terminal residue" evidence="3">
    <location>
        <position position="1"/>
    </location>
</feature>
<dbReference type="PANTHER" id="PTHR47074:SF61">
    <property type="entry name" value="RNASE H TYPE-1 DOMAIN-CONTAINING PROTEIN"/>
    <property type="match status" value="1"/>
</dbReference>